<proteinExistence type="predicted"/>
<gene>
    <name evidence="1" type="ORF">Clacol_007753</name>
</gene>
<reference evidence="1" key="1">
    <citation type="submission" date="2021-10" db="EMBL/GenBank/DDBJ databases">
        <title>De novo Genome Assembly of Clathrus columnatus (Basidiomycota, Fungi) Using Illumina and Nanopore Sequence Data.</title>
        <authorList>
            <person name="Ogiso-Tanaka E."/>
            <person name="Itagaki H."/>
            <person name="Hosoya T."/>
            <person name="Hosaka K."/>
        </authorList>
    </citation>
    <scope>NUCLEOTIDE SEQUENCE</scope>
    <source>
        <strain evidence="1">MO-923</strain>
    </source>
</reference>
<protein>
    <submittedName>
        <fullName evidence="1">Uncharacterized protein</fullName>
    </submittedName>
</protein>
<sequence length="163" mass="18316">MSNGETDMSISPTHSATTINLPHGYPTRYSDFANLRIDAIDDENILESSEVKLLLEVKPSISSHLVNLDNDDPGVAKALDLWMQVAHSSVLGQAAVISARYHHIYVIPCILASGDRWQYANIKRENIPKEIYEDVHLGEYYPGNYIMPTWHPPTPVDAEKLFL</sequence>
<dbReference type="AlphaFoldDB" id="A0AAV5AFT0"/>
<name>A0AAV5AFT0_9AGAM</name>
<evidence type="ECO:0000313" key="2">
    <source>
        <dbReference type="Proteomes" id="UP001050691"/>
    </source>
</evidence>
<comment type="caution">
    <text evidence="1">The sequence shown here is derived from an EMBL/GenBank/DDBJ whole genome shotgun (WGS) entry which is preliminary data.</text>
</comment>
<evidence type="ECO:0000313" key="1">
    <source>
        <dbReference type="EMBL" id="GJJ13499.1"/>
    </source>
</evidence>
<dbReference type="Proteomes" id="UP001050691">
    <property type="component" value="Unassembled WGS sequence"/>
</dbReference>
<organism evidence="1 2">
    <name type="scientific">Clathrus columnatus</name>
    <dbReference type="NCBI Taxonomy" id="1419009"/>
    <lineage>
        <taxon>Eukaryota</taxon>
        <taxon>Fungi</taxon>
        <taxon>Dikarya</taxon>
        <taxon>Basidiomycota</taxon>
        <taxon>Agaricomycotina</taxon>
        <taxon>Agaricomycetes</taxon>
        <taxon>Phallomycetidae</taxon>
        <taxon>Phallales</taxon>
        <taxon>Clathraceae</taxon>
        <taxon>Clathrus</taxon>
    </lineage>
</organism>
<accession>A0AAV5AFT0</accession>
<keyword evidence="2" id="KW-1185">Reference proteome</keyword>
<dbReference type="EMBL" id="BPWL01000008">
    <property type="protein sequence ID" value="GJJ13499.1"/>
    <property type="molecule type" value="Genomic_DNA"/>
</dbReference>